<feature type="region of interest" description="Disordered" evidence="1">
    <location>
        <begin position="196"/>
        <end position="220"/>
    </location>
</feature>
<gene>
    <name evidence="2" type="ORF">EKO04_009706</name>
</gene>
<proteinExistence type="predicted"/>
<dbReference type="Proteomes" id="UP000651452">
    <property type="component" value="Unassembled WGS sequence"/>
</dbReference>
<evidence type="ECO:0000313" key="3">
    <source>
        <dbReference type="Proteomes" id="UP000651452"/>
    </source>
</evidence>
<evidence type="ECO:0000313" key="2">
    <source>
        <dbReference type="EMBL" id="KAF9692530.1"/>
    </source>
</evidence>
<name>A0A8H7MF28_9PLEO</name>
<dbReference type="OrthoDB" id="3771551at2759"/>
<dbReference type="EMBL" id="RZGK01000018">
    <property type="protein sequence ID" value="KAF9692530.1"/>
    <property type="molecule type" value="Genomic_DNA"/>
</dbReference>
<accession>A0A8H7MF28</accession>
<reference evidence="2" key="1">
    <citation type="submission" date="2018-12" db="EMBL/GenBank/DDBJ databases">
        <authorList>
            <person name="Syme R.A."/>
            <person name="Farfan-Caceres L."/>
            <person name="Lichtenzveig J."/>
        </authorList>
    </citation>
    <scope>NUCLEOTIDE SEQUENCE</scope>
    <source>
        <strain evidence="2">Al4</strain>
    </source>
</reference>
<keyword evidence="3" id="KW-1185">Reference proteome</keyword>
<comment type="caution">
    <text evidence="2">The sequence shown here is derived from an EMBL/GenBank/DDBJ whole genome shotgun (WGS) entry which is preliminary data.</text>
</comment>
<reference evidence="2" key="2">
    <citation type="submission" date="2020-09" db="EMBL/GenBank/DDBJ databases">
        <title>Reference genome assembly for Australian Ascochyta lentis isolate Al4.</title>
        <authorList>
            <person name="Lee R.C."/>
            <person name="Farfan-Caceres L.M."/>
            <person name="Debler J.W."/>
            <person name="Williams A.H."/>
            <person name="Henares B.M."/>
        </authorList>
    </citation>
    <scope>NUCLEOTIDE SEQUENCE</scope>
    <source>
        <strain evidence="2">Al4</strain>
    </source>
</reference>
<dbReference type="AlphaFoldDB" id="A0A8H7MF28"/>
<evidence type="ECO:0000256" key="1">
    <source>
        <dbReference type="SAM" id="MobiDB-lite"/>
    </source>
</evidence>
<organism evidence="2 3">
    <name type="scientific">Ascochyta lentis</name>
    <dbReference type="NCBI Taxonomy" id="205686"/>
    <lineage>
        <taxon>Eukaryota</taxon>
        <taxon>Fungi</taxon>
        <taxon>Dikarya</taxon>
        <taxon>Ascomycota</taxon>
        <taxon>Pezizomycotina</taxon>
        <taxon>Dothideomycetes</taxon>
        <taxon>Pleosporomycetidae</taxon>
        <taxon>Pleosporales</taxon>
        <taxon>Pleosporineae</taxon>
        <taxon>Didymellaceae</taxon>
        <taxon>Ascochyta</taxon>
    </lineage>
</organism>
<feature type="region of interest" description="Disordered" evidence="1">
    <location>
        <begin position="1"/>
        <end position="42"/>
    </location>
</feature>
<sequence length="220" mass="25010">MSELPKKRTAPYSGTPSDPKRTKASASATPDRQKDENAFEISVEMDDKFSAYPKRLRQIMEGQYQSLVEQTMTKFEAGSPLQPRFAFAVTRKRMSEPKDPASDYEDTRQRTYQALSIANKKALEEFLVKVSSKRPKFIESKMPQQPMSNPHFARVQSVRAGEVGWGFDMYKCLSLHLTTMDGYSLRHESIYVERKPMEAPEGKEDDDDCLVVENPDAAPA</sequence>
<protein>
    <submittedName>
        <fullName evidence="2">Uncharacterized protein</fullName>
    </submittedName>
</protein>